<evidence type="ECO:0000256" key="7">
    <source>
        <dbReference type="ARBA" id="ARBA00023242"/>
    </source>
</evidence>
<dbReference type="Pfam" id="PF08506">
    <property type="entry name" value="Cse1"/>
    <property type="match status" value="1"/>
</dbReference>
<dbReference type="GO" id="GO:0005635">
    <property type="term" value="C:nuclear envelope"/>
    <property type="evidence" value="ECO:0007669"/>
    <property type="project" value="TreeGrafter"/>
</dbReference>
<dbReference type="InterPro" id="IPR013713">
    <property type="entry name" value="XPO2_central"/>
</dbReference>
<dbReference type="PROSITE" id="PS50166">
    <property type="entry name" value="IMPORTIN_B_NT"/>
    <property type="match status" value="1"/>
</dbReference>
<dbReference type="Pfam" id="PF03810">
    <property type="entry name" value="IBN_N"/>
    <property type="match status" value="1"/>
</dbReference>
<evidence type="ECO:0000256" key="4">
    <source>
        <dbReference type="ARBA" id="ARBA00022448"/>
    </source>
</evidence>
<dbReference type="FunCoup" id="A0A0H2S361">
    <property type="interactions" value="833"/>
</dbReference>
<dbReference type="GO" id="GO:0005049">
    <property type="term" value="F:nuclear export signal receptor activity"/>
    <property type="evidence" value="ECO:0007669"/>
    <property type="project" value="TreeGrafter"/>
</dbReference>
<dbReference type="InterPro" id="IPR016024">
    <property type="entry name" value="ARM-type_fold"/>
</dbReference>
<evidence type="ECO:0000313" key="9">
    <source>
        <dbReference type="EMBL" id="KLO18755.1"/>
    </source>
</evidence>
<dbReference type="GO" id="GO:0006606">
    <property type="term" value="P:protein import into nucleus"/>
    <property type="evidence" value="ECO:0007669"/>
    <property type="project" value="TreeGrafter"/>
</dbReference>
<evidence type="ECO:0000256" key="1">
    <source>
        <dbReference type="ARBA" id="ARBA00004123"/>
    </source>
</evidence>
<dbReference type="PANTHER" id="PTHR10997:SF8">
    <property type="entry name" value="EXPORTIN-2"/>
    <property type="match status" value="1"/>
</dbReference>
<keyword evidence="5" id="KW-0963">Cytoplasm</keyword>
<dbReference type="SUPFAM" id="SSF48371">
    <property type="entry name" value="ARM repeat"/>
    <property type="match status" value="1"/>
</dbReference>
<evidence type="ECO:0000256" key="6">
    <source>
        <dbReference type="ARBA" id="ARBA00022927"/>
    </source>
</evidence>
<evidence type="ECO:0000313" key="10">
    <source>
        <dbReference type="Proteomes" id="UP000053477"/>
    </source>
</evidence>
<dbReference type="Pfam" id="PF08389">
    <property type="entry name" value="Xpo1"/>
    <property type="match status" value="1"/>
</dbReference>
<dbReference type="Pfam" id="PF03378">
    <property type="entry name" value="CAS_CSE1"/>
    <property type="match status" value="1"/>
</dbReference>
<name>A0A0H2S361_9AGAM</name>
<comment type="subcellular location">
    <subcellularLocation>
        <location evidence="2">Cytoplasm</location>
    </subcellularLocation>
    <subcellularLocation>
        <location evidence="1">Nucleus</location>
    </subcellularLocation>
</comment>
<dbReference type="InterPro" id="IPR005043">
    <property type="entry name" value="XPO2_C"/>
</dbReference>
<accession>A0A0H2S361</accession>
<keyword evidence="4" id="KW-0813">Transport</keyword>
<dbReference type="InterPro" id="IPR001494">
    <property type="entry name" value="Importin-beta_N"/>
</dbReference>
<dbReference type="InterPro" id="IPR013598">
    <property type="entry name" value="Exportin-1/Importin-b-like"/>
</dbReference>
<dbReference type="PANTHER" id="PTHR10997">
    <property type="entry name" value="IMPORTIN-7, 8, 11"/>
    <property type="match status" value="1"/>
</dbReference>
<dbReference type="InterPro" id="IPR011989">
    <property type="entry name" value="ARM-like"/>
</dbReference>
<evidence type="ECO:0000256" key="5">
    <source>
        <dbReference type="ARBA" id="ARBA00022490"/>
    </source>
</evidence>
<evidence type="ECO:0000259" key="8">
    <source>
        <dbReference type="PROSITE" id="PS50166"/>
    </source>
</evidence>
<dbReference type="SMART" id="SM00913">
    <property type="entry name" value="IBN_N"/>
    <property type="match status" value="1"/>
</dbReference>
<organism evidence="9 10">
    <name type="scientific">Schizopora paradoxa</name>
    <dbReference type="NCBI Taxonomy" id="27342"/>
    <lineage>
        <taxon>Eukaryota</taxon>
        <taxon>Fungi</taxon>
        <taxon>Dikarya</taxon>
        <taxon>Basidiomycota</taxon>
        <taxon>Agaricomycotina</taxon>
        <taxon>Agaricomycetes</taxon>
        <taxon>Hymenochaetales</taxon>
        <taxon>Schizoporaceae</taxon>
        <taxon>Schizopora</taxon>
    </lineage>
</organism>
<dbReference type="Proteomes" id="UP000053477">
    <property type="component" value="Unassembled WGS sequence"/>
</dbReference>
<keyword evidence="10" id="KW-1185">Reference proteome</keyword>
<sequence length="1023" mass="112381">MSAPDFPALLRASLDPSTRREAEHRLKELAAAPGFLPTLLQFVVGSAAGAGAGAVDRSIRLAGAVYLKNVVKRNWVDDTPNVPDADKATLRAQLVPSIIALAGASDKAVRAQVAETVAVIAKYDFPEQWSELVDQLVQSLSPSPSAYATNLSILETAHSIFGQWRAETRTDALFATINFVLARFAQPFLEMFRYTANILLSIPSSASSGSSSAPKGDDLKAMAQAQVMLLHLFYDLTYQDLPPLFEDNHAEFFDPEKGWFVRFLGWEPEELKGDEDEPTPSLPSQVKTTIFEIVEMYIYRYSELLAGTSTVETFVRALWSLLGGGQRSGLGYDSLVSQSLRFLSSAIRSGNYTPIFESKETIQGLVEGVVVPNVHLREHEIEQFEDDPLEYVRVDLSFASSAASVTTGGLSAEGTTRRQAAADVLRALVSSGLEAQTTEVVSSWVTQGLSAYQAAGPNAAQGDAWRNKDTAVYLMTAVATRGATASQGVTSTNALVDVVAFFSEHVYADLHAGAGAVHPILQVDAIRFLYSFRNQLTKEQLLSVLPQLLRHLASSNYVCYTYAATTIERILFIKRGSHLIFTQEDVQGIASEILNTILTKIEASGTPEKIAENDYLMKCIMRVILTARQSLLATHEKLFQRLLAILGAICKNPSNPNFDQYLFESISALIRFIVPAKPESLTYFEQSLFGPFTAILQQDIDQFIPFVFQILSQMLELHRADIPADYRSMLPFLLQPASWQQKGTIPGLVRLLKAFLKRDGAQMAASGQFTSVLAVVQQRLIPSKVNDAWGFELLQAVLLHIPPAALRDPMKSIITMLLTRLQTARTDTFAYYTVYFFAFAMAIQVDGMTPDFLIGSVEGLQPNLWSQLLGGVILKELPKMLPKDRKVVIVGLTRMLTQSSVMLAPPAVQQWPACFTELVKLFSESKHLTSAQSADTQDPDEALRALDFEEQGTGYQASYSKLAASETVEEDPVAYVTNPRDFVGQELVRVAKSDAQLRNRIQAADSTVVVPFMQALAGSGFVL</sequence>
<dbReference type="GO" id="GO:0006611">
    <property type="term" value="P:protein export from nucleus"/>
    <property type="evidence" value="ECO:0007669"/>
    <property type="project" value="TreeGrafter"/>
</dbReference>
<feature type="domain" description="Importin N-terminal" evidence="8">
    <location>
        <begin position="22"/>
        <end position="100"/>
    </location>
</feature>
<dbReference type="InParanoid" id="A0A0H2S361"/>
<keyword evidence="6" id="KW-0653">Protein transport</keyword>
<gene>
    <name evidence="9" type="ORF">SCHPADRAFT_899537</name>
</gene>
<evidence type="ECO:0000256" key="3">
    <source>
        <dbReference type="ARBA" id="ARBA00008669"/>
    </source>
</evidence>
<evidence type="ECO:0000256" key="2">
    <source>
        <dbReference type="ARBA" id="ARBA00004496"/>
    </source>
</evidence>
<reference evidence="9 10" key="1">
    <citation type="submission" date="2015-04" db="EMBL/GenBank/DDBJ databases">
        <title>Complete genome sequence of Schizopora paradoxa KUC8140, a cosmopolitan wood degrader in East Asia.</title>
        <authorList>
            <consortium name="DOE Joint Genome Institute"/>
            <person name="Min B."/>
            <person name="Park H."/>
            <person name="Jang Y."/>
            <person name="Kim J.-J."/>
            <person name="Kim K.H."/>
            <person name="Pangilinan J."/>
            <person name="Lipzen A."/>
            <person name="Riley R."/>
            <person name="Grigoriev I.V."/>
            <person name="Spatafora J.W."/>
            <person name="Choi I.-G."/>
        </authorList>
    </citation>
    <scope>NUCLEOTIDE SEQUENCE [LARGE SCALE GENOMIC DNA]</scope>
    <source>
        <strain evidence="9 10">KUC8140</strain>
    </source>
</reference>
<dbReference type="EMBL" id="KQ085892">
    <property type="protein sequence ID" value="KLO18755.1"/>
    <property type="molecule type" value="Genomic_DNA"/>
</dbReference>
<protein>
    <submittedName>
        <fullName evidence="9">Cse1-domain-containing protein</fullName>
    </submittedName>
</protein>
<dbReference type="STRING" id="27342.A0A0H2S361"/>
<dbReference type="AlphaFoldDB" id="A0A0H2S361"/>
<dbReference type="Gene3D" id="1.25.10.10">
    <property type="entry name" value="Leucine-rich Repeat Variant"/>
    <property type="match status" value="1"/>
</dbReference>
<keyword evidence="7" id="KW-0539">Nucleus</keyword>
<dbReference type="GO" id="GO:0031267">
    <property type="term" value="F:small GTPase binding"/>
    <property type="evidence" value="ECO:0007669"/>
    <property type="project" value="InterPro"/>
</dbReference>
<comment type="similarity">
    <text evidence="3">Belongs to the XPO2/CSE1 family.</text>
</comment>
<dbReference type="OrthoDB" id="3268246at2759"/>
<proteinExistence type="inferred from homology"/>
<dbReference type="GO" id="GO:0005829">
    <property type="term" value="C:cytosol"/>
    <property type="evidence" value="ECO:0007669"/>
    <property type="project" value="TreeGrafter"/>
</dbReference>